<protein>
    <recommendedName>
        <fullName evidence="4">PGF-CTERM sorting domain-containing protein</fullName>
    </recommendedName>
</protein>
<dbReference type="RefSeq" id="WP_256404863.1">
    <property type="nucleotide sequence ID" value="NZ_CP187151.1"/>
</dbReference>
<evidence type="ECO:0000256" key="1">
    <source>
        <dbReference type="SAM" id="Phobius"/>
    </source>
</evidence>
<name>A0ABD6CZX5_9EURY</name>
<feature type="transmembrane region" description="Helical" evidence="1">
    <location>
        <begin position="475"/>
        <end position="495"/>
    </location>
</feature>
<proteinExistence type="predicted"/>
<organism evidence="2 3">
    <name type="scientific">Haloplanus ruber</name>
    <dbReference type="NCBI Taxonomy" id="869892"/>
    <lineage>
        <taxon>Archaea</taxon>
        <taxon>Methanobacteriati</taxon>
        <taxon>Methanobacteriota</taxon>
        <taxon>Stenosarchaea group</taxon>
        <taxon>Halobacteria</taxon>
        <taxon>Halobacteriales</taxon>
        <taxon>Haloferacaceae</taxon>
        <taxon>Haloplanus</taxon>
    </lineage>
</organism>
<dbReference type="EMBL" id="JBHUDL010000010">
    <property type="protein sequence ID" value="MFD1634622.1"/>
    <property type="molecule type" value="Genomic_DNA"/>
</dbReference>
<comment type="caution">
    <text evidence="2">The sequence shown here is derived from an EMBL/GenBank/DDBJ whole genome shotgun (WGS) entry which is preliminary data.</text>
</comment>
<evidence type="ECO:0000313" key="3">
    <source>
        <dbReference type="Proteomes" id="UP001597075"/>
    </source>
</evidence>
<keyword evidence="3" id="KW-1185">Reference proteome</keyword>
<keyword evidence="1" id="KW-1133">Transmembrane helix</keyword>
<evidence type="ECO:0000313" key="2">
    <source>
        <dbReference type="EMBL" id="MFD1634622.1"/>
    </source>
</evidence>
<keyword evidence="1" id="KW-0812">Transmembrane</keyword>
<gene>
    <name evidence="2" type="ORF">ACFSBJ_12905</name>
</gene>
<reference evidence="2 3" key="1">
    <citation type="journal article" date="2019" name="Int. J. Syst. Evol. Microbiol.">
        <title>The Global Catalogue of Microorganisms (GCM) 10K type strain sequencing project: providing services to taxonomists for standard genome sequencing and annotation.</title>
        <authorList>
            <consortium name="The Broad Institute Genomics Platform"/>
            <consortium name="The Broad Institute Genome Sequencing Center for Infectious Disease"/>
            <person name="Wu L."/>
            <person name="Ma J."/>
        </authorList>
    </citation>
    <scope>NUCLEOTIDE SEQUENCE [LARGE SCALE GENOMIC DNA]</scope>
    <source>
        <strain evidence="2 3">CGMCC 1.10594</strain>
    </source>
</reference>
<evidence type="ECO:0008006" key="4">
    <source>
        <dbReference type="Google" id="ProtNLM"/>
    </source>
</evidence>
<dbReference type="AlphaFoldDB" id="A0ABD6CZX5"/>
<accession>A0ABD6CZX5</accession>
<keyword evidence="1" id="KW-0472">Membrane</keyword>
<sequence>MSRLSRGVLAALVASLVLMSAVAPALAASDFNENASSAQNPYIATDVTVSGYDRAEMQPGQYENDSGGISTLPATMNQSEDVDDLGTGHVNIYKFKATDIEFSDAGAFPHDTEGVSAVDNETEWATDVSDSAGSMTVSDAETAPNVEAVEVSTSAQTSGDTAVATFDNFSVTSDAEKRYLQAFADVPTLDSGAEVQLRAVDSDGDYVEARINSSATPSNEDVIGSGTGEGYVYQRQIGSMSVMGSGDGRISEIQSIEVHVVDGDATVRFSGLNAEKTGMYSLGDERVDTDDEDDFETETIHEVSTPGDVMIYDLGTMGTTFDSAVIHGLTFPAEFRASDLEQDDSMVNVTFGEASSYPSFEWMLDANYRLELPSAYDLSYANAELKQDVSVPGSRYETVEYSEGVSDTDFDDIDSWTGAAGSFDAEGDTVTLDDTIQPGQSIAIHEVVLVTADEKSALQNVGGAGQFASGGDGGLWDMILSPFGAIAAALGGLLARARGSN</sequence>
<dbReference type="Proteomes" id="UP001597075">
    <property type="component" value="Unassembled WGS sequence"/>
</dbReference>